<dbReference type="PANTHER" id="PTHR31789">
    <property type="entry name" value="OS05G0482600 PROTEIN"/>
    <property type="match status" value="1"/>
</dbReference>
<dbReference type="OrthoDB" id="514105at2759"/>
<dbReference type="SUPFAM" id="SSF50998">
    <property type="entry name" value="Quinoprotein alcohol dehydrogenase-like"/>
    <property type="match status" value="1"/>
</dbReference>
<dbReference type="PANTHER" id="PTHR31789:SF1">
    <property type="entry name" value="OS05G0482600 PROTEIN"/>
    <property type="match status" value="1"/>
</dbReference>
<sequence>MDRHDQTVEGVAVQRAGAGGKRVHAPALPRAPPPPTTPLGVWRRELQGGVAREARPRAFPFCRLLREWDPFVQEEVLSRPIHEVLAAQGLVLVLSISGVCTAYDQDSNEPLCFLNVAADEMVRSLFVDHPAGALITVSTFGSDPLHVLKVRSTPLSAIRAGRKEAWRPLFESEVLRYPGFVEFDDVSNLVITFSAESGLFKLWELRNLLAPRFQISSQEVRDVKVAAGALLLFMDPGPERANDLRLRVLDLVHGDCVLEDMWLPMWLPGIPANNMLGISGMEVVELFGLYLLTKQTGGPLYIRHILTGAVKEVPRAAFATPSAFIFLPFNNTFLTFYKRADAQLWDFEGNCLATLKGAWLPSSSAASTVHSSSSSSGNTTTASSSSNTATASSSSNTATASSSSNSSSSSGGSNSGG</sequence>
<gene>
    <name evidence="2" type="ORF">C2E21_1683</name>
</gene>
<evidence type="ECO:0000313" key="2">
    <source>
        <dbReference type="EMBL" id="PRW59971.1"/>
    </source>
</evidence>
<protein>
    <submittedName>
        <fullName evidence="2">Uncharacterized protein</fullName>
    </submittedName>
</protein>
<dbReference type="AlphaFoldDB" id="A0A2P6U0Y0"/>
<feature type="region of interest" description="Disordered" evidence="1">
    <location>
        <begin position="369"/>
        <end position="417"/>
    </location>
</feature>
<dbReference type="InterPro" id="IPR011047">
    <property type="entry name" value="Quinoprotein_ADH-like_sf"/>
</dbReference>
<accession>A0A2P6U0Y0</accession>
<feature type="region of interest" description="Disordered" evidence="1">
    <location>
        <begin position="1"/>
        <end position="40"/>
    </location>
</feature>
<keyword evidence="3" id="KW-1185">Reference proteome</keyword>
<dbReference type="Proteomes" id="UP000239899">
    <property type="component" value="Unassembled WGS sequence"/>
</dbReference>
<evidence type="ECO:0000256" key="1">
    <source>
        <dbReference type="SAM" id="MobiDB-lite"/>
    </source>
</evidence>
<organism evidence="2 3">
    <name type="scientific">Chlorella sorokiniana</name>
    <name type="common">Freshwater green alga</name>
    <dbReference type="NCBI Taxonomy" id="3076"/>
    <lineage>
        <taxon>Eukaryota</taxon>
        <taxon>Viridiplantae</taxon>
        <taxon>Chlorophyta</taxon>
        <taxon>core chlorophytes</taxon>
        <taxon>Trebouxiophyceae</taxon>
        <taxon>Chlorellales</taxon>
        <taxon>Chlorellaceae</taxon>
        <taxon>Chlorella clade</taxon>
        <taxon>Chlorella</taxon>
    </lineage>
</organism>
<dbReference type="EMBL" id="LHPG02000003">
    <property type="protein sequence ID" value="PRW59971.1"/>
    <property type="molecule type" value="Genomic_DNA"/>
</dbReference>
<dbReference type="Pfam" id="PF25463">
    <property type="entry name" value="DUF7899"/>
    <property type="match status" value="1"/>
</dbReference>
<proteinExistence type="predicted"/>
<evidence type="ECO:0000313" key="3">
    <source>
        <dbReference type="Proteomes" id="UP000239899"/>
    </source>
</evidence>
<reference evidence="2 3" key="1">
    <citation type="journal article" date="2018" name="Plant J.">
        <title>Genome sequences of Chlorella sorokiniana UTEX 1602 and Micractinium conductrix SAG 241.80: implications to maltose excretion by a green alga.</title>
        <authorList>
            <person name="Arriola M.B."/>
            <person name="Velmurugan N."/>
            <person name="Zhang Y."/>
            <person name="Plunkett M.H."/>
            <person name="Hondzo H."/>
            <person name="Barney B.M."/>
        </authorList>
    </citation>
    <scope>NUCLEOTIDE SEQUENCE [LARGE SCALE GENOMIC DNA]</scope>
    <source>
        <strain evidence="3">UTEX 1602</strain>
    </source>
</reference>
<dbReference type="InterPro" id="IPR057221">
    <property type="entry name" value="DUF7899"/>
</dbReference>
<name>A0A2P6U0Y0_CHLSO</name>
<comment type="caution">
    <text evidence="2">The sequence shown here is derived from an EMBL/GenBank/DDBJ whole genome shotgun (WGS) entry which is preliminary data.</text>
</comment>